<dbReference type="EMBL" id="PJQM01005443">
    <property type="protein sequence ID" value="RCH81614.1"/>
    <property type="molecule type" value="Genomic_DNA"/>
</dbReference>
<dbReference type="CDD" id="cd07792">
    <property type="entry name" value="ASKHA_NBD_FGGY_GK1-3-like"/>
    <property type="match status" value="1"/>
</dbReference>
<dbReference type="PROSITE" id="PS00445">
    <property type="entry name" value="FGGY_KINASES_2"/>
    <property type="match status" value="1"/>
</dbReference>
<dbReference type="GO" id="GO:0005524">
    <property type="term" value="F:ATP binding"/>
    <property type="evidence" value="ECO:0007669"/>
    <property type="project" value="UniProtKB-KW"/>
</dbReference>
<evidence type="ECO:0000256" key="2">
    <source>
        <dbReference type="ARBA" id="ARBA00009156"/>
    </source>
</evidence>
<protein>
    <recommendedName>
        <fullName evidence="3">glycerol kinase</fullName>
        <ecNumber evidence="3">2.7.1.30</ecNumber>
    </recommendedName>
    <alternativeName>
        <fullName evidence="9">ATP:glycerol 3-phosphotransferase</fullName>
    </alternativeName>
</protein>
<evidence type="ECO:0000256" key="9">
    <source>
        <dbReference type="ARBA" id="ARBA00043149"/>
    </source>
</evidence>
<dbReference type="GO" id="GO:0005739">
    <property type="term" value="C:mitochondrion"/>
    <property type="evidence" value="ECO:0007669"/>
    <property type="project" value="TreeGrafter"/>
</dbReference>
<dbReference type="PIRSF" id="PIRSF000538">
    <property type="entry name" value="GlpK"/>
    <property type="match status" value="1"/>
</dbReference>
<comment type="similarity">
    <text evidence="2 10">Belongs to the FGGY kinase family.</text>
</comment>
<evidence type="ECO:0000256" key="10">
    <source>
        <dbReference type="RuleBase" id="RU003733"/>
    </source>
</evidence>
<sequence length="450" mass="49031">MGYSASDIQCVGLTNQRETLITWDRLTGEPLYPAIVWSDARTIETVEQLTKKSDKGLDALKDICGLPITTYFSAVKLRWLLDNIPVVSQAQMQNRLCAGTVDAWLIYNLTGALENNGAFVTDVTNASRTLLMNIHTLEWSQEALDFFGFQQVYLPQIVPSSHIYGSLFEGSLKGVPISGCLGDQQSALVGQQCFSVGEAKSTFGTGCFTLFNTGEKPVESKNGLLTTVAYQLGSNQPACYALEGSVAVAGSSINWLRDNMGLISDTTQLNELAASVEDTSGVYFVTAFAGLFAPYWRSDARGTICGITHFTKLEHICRATLEAVCYQSRAILEAMNNDSSSPLKVLKVDGGMSNSDLCMQIQADILGIKVDRPQMRETTALGAAIAAGMAVGVWKSLDELSNVNKDNRSVFESNITQEKREKMCRGWDQAVKRSFGWANPQTTVATHEAI</sequence>
<evidence type="ECO:0000259" key="11">
    <source>
        <dbReference type="Pfam" id="PF00370"/>
    </source>
</evidence>
<evidence type="ECO:0000256" key="1">
    <source>
        <dbReference type="ARBA" id="ARBA00005190"/>
    </source>
</evidence>
<gene>
    <name evidence="13" type="primary">GUT1_2</name>
    <name evidence="13" type="ORF">CU098_005869</name>
</gene>
<dbReference type="PANTHER" id="PTHR10196:SF69">
    <property type="entry name" value="GLYCEROL KINASE"/>
    <property type="match status" value="1"/>
</dbReference>
<evidence type="ECO:0000256" key="4">
    <source>
        <dbReference type="ARBA" id="ARBA00022679"/>
    </source>
</evidence>
<dbReference type="InterPro" id="IPR043129">
    <property type="entry name" value="ATPase_NBD"/>
</dbReference>
<dbReference type="GO" id="GO:0004370">
    <property type="term" value="F:glycerol kinase activity"/>
    <property type="evidence" value="ECO:0007669"/>
    <property type="project" value="UniProtKB-EC"/>
</dbReference>
<dbReference type="InterPro" id="IPR018484">
    <property type="entry name" value="FGGY_N"/>
</dbReference>
<evidence type="ECO:0000256" key="6">
    <source>
        <dbReference type="ARBA" id="ARBA00022777"/>
    </source>
</evidence>
<evidence type="ECO:0000256" key="3">
    <source>
        <dbReference type="ARBA" id="ARBA00012099"/>
    </source>
</evidence>
<dbReference type="InterPro" id="IPR018485">
    <property type="entry name" value="FGGY_C"/>
</dbReference>
<keyword evidence="6 10" id="KW-0418">Kinase</keyword>
<dbReference type="SUPFAM" id="SSF53067">
    <property type="entry name" value="Actin-like ATPase domain"/>
    <property type="match status" value="2"/>
</dbReference>
<dbReference type="GO" id="GO:0046167">
    <property type="term" value="P:glycerol-3-phosphate biosynthetic process"/>
    <property type="evidence" value="ECO:0007669"/>
    <property type="project" value="TreeGrafter"/>
</dbReference>
<evidence type="ECO:0000256" key="5">
    <source>
        <dbReference type="ARBA" id="ARBA00022741"/>
    </source>
</evidence>
<dbReference type="AlphaFoldDB" id="A0A367IVA9"/>
<dbReference type="InterPro" id="IPR018483">
    <property type="entry name" value="Carb_kinase_FGGY_CS"/>
</dbReference>
<dbReference type="PANTHER" id="PTHR10196">
    <property type="entry name" value="SUGAR KINASE"/>
    <property type="match status" value="1"/>
</dbReference>
<dbReference type="InterPro" id="IPR005999">
    <property type="entry name" value="Glycerol_kin"/>
</dbReference>
<feature type="domain" description="Carbohydrate kinase FGGY N-terminal" evidence="11">
    <location>
        <begin position="4"/>
        <end position="190"/>
    </location>
</feature>
<feature type="domain" description="Carbohydrate kinase FGGY C-terminal" evidence="12">
    <location>
        <begin position="200"/>
        <end position="390"/>
    </location>
</feature>
<dbReference type="Gene3D" id="3.30.420.40">
    <property type="match status" value="2"/>
</dbReference>
<dbReference type="Pfam" id="PF00370">
    <property type="entry name" value="FGGY_N"/>
    <property type="match status" value="1"/>
</dbReference>
<evidence type="ECO:0000256" key="7">
    <source>
        <dbReference type="ARBA" id="ARBA00022798"/>
    </source>
</evidence>
<keyword evidence="5" id="KW-0547">Nucleotide-binding</keyword>
<name>A0A367IVA9_RHIST</name>
<dbReference type="OrthoDB" id="5422795at2759"/>
<keyword evidence="4 10" id="KW-0808">Transferase</keyword>
<dbReference type="NCBIfam" id="NF000756">
    <property type="entry name" value="PRK00047.1"/>
    <property type="match status" value="1"/>
</dbReference>
<proteinExistence type="inferred from homology"/>
<dbReference type="UniPathway" id="UPA00618">
    <property type="reaction ID" value="UER00672"/>
</dbReference>
<evidence type="ECO:0000313" key="14">
    <source>
        <dbReference type="Proteomes" id="UP000253551"/>
    </source>
</evidence>
<keyword evidence="7" id="KW-0319">Glycerol metabolism</keyword>
<dbReference type="Proteomes" id="UP000253551">
    <property type="component" value="Unassembled WGS sequence"/>
</dbReference>
<dbReference type="FunFam" id="3.30.420.40:FF:000108">
    <property type="entry name" value="Glycerol kinase, glycosomal"/>
    <property type="match status" value="1"/>
</dbReference>
<dbReference type="GO" id="GO:0006641">
    <property type="term" value="P:triglyceride metabolic process"/>
    <property type="evidence" value="ECO:0007669"/>
    <property type="project" value="TreeGrafter"/>
</dbReference>
<dbReference type="InterPro" id="IPR042018">
    <property type="entry name" value="GK1-3_metazoan-type"/>
</dbReference>
<evidence type="ECO:0000256" key="8">
    <source>
        <dbReference type="ARBA" id="ARBA00022840"/>
    </source>
</evidence>
<evidence type="ECO:0000313" key="13">
    <source>
        <dbReference type="EMBL" id="RCH81614.1"/>
    </source>
</evidence>
<organism evidence="13 14">
    <name type="scientific">Rhizopus stolonifer</name>
    <name type="common">Rhizopus nigricans</name>
    <dbReference type="NCBI Taxonomy" id="4846"/>
    <lineage>
        <taxon>Eukaryota</taxon>
        <taxon>Fungi</taxon>
        <taxon>Fungi incertae sedis</taxon>
        <taxon>Mucoromycota</taxon>
        <taxon>Mucoromycotina</taxon>
        <taxon>Mucoromycetes</taxon>
        <taxon>Mucorales</taxon>
        <taxon>Mucorineae</taxon>
        <taxon>Rhizopodaceae</taxon>
        <taxon>Rhizopus</taxon>
    </lineage>
</organism>
<dbReference type="STRING" id="4846.A0A367IVA9"/>
<evidence type="ECO:0000259" key="12">
    <source>
        <dbReference type="Pfam" id="PF02782"/>
    </source>
</evidence>
<dbReference type="GO" id="GO:0019563">
    <property type="term" value="P:glycerol catabolic process"/>
    <property type="evidence" value="ECO:0007669"/>
    <property type="project" value="UniProtKB-UniPathway"/>
</dbReference>
<dbReference type="InterPro" id="IPR000577">
    <property type="entry name" value="Carb_kinase_FGGY"/>
</dbReference>
<comment type="caution">
    <text evidence="13">The sequence shown here is derived from an EMBL/GenBank/DDBJ whole genome shotgun (WGS) entry which is preliminary data.</text>
</comment>
<dbReference type="EC" id="2.7.1.30" evidence="3"/>
<reference evidence="13 14" key="1">
    <citation type="journal article" date="2018" name="G3 (Bethesda)">
        <title>Phylogenetic and Phylogenomic Definition of Rhizopus Species.</title>
        <authorList>
            <person name="Gryganskyi A.P."/>
            <person name="Golan J."/>
            <person name="Dolatabadi S."/>
            <person name="Mondo S."/>
            <person name="Robb S."/>
            <person name="Idnurm A."/>
            <person name="Muszewska A."/>
            <person name="Steczkiewicz K."/>
            <person name="Masonjones S."/>
            <person name="Liao H.L."/>
            <person name="Gajdeczka M.T."/>
            <person name="Anike F."/>
            <person name="Vuek A."/>
            <person name="Anishchenko I.M."/>
            <person name="Voigt K."/>
            <person name="de Hoog G.S."/>
            <person name="Smith M.E."/>
            <person name="Heitman J."/>
            <person name="Vilgalys R."/>
            <person name="Stajich J.E."/>
        </authorList>
    </citation>
    <scope>NUCLEOTIDE SEQUENCE [LARGE SCALE GENOMIC DNA]</scope>
    <source>
        <strain evidence="13 14">LSU 92-RS-03</strain>
    </source>
</reference>
<dbReference type="NCBIfam" id="TIGR01311">
    <property type="entry name" value="glycerol_kin"/>
    <property type="match status" value="1"/>
</dbReference>
<accession>A0A367IVA9</accession>
<dbReference type="Pfam" id="PF02782">
    <property type="entry name" value="FGGY_C"/>
    <property type="match status" value="1"/>
</dbReference>
<dbReference type="PROSITE" id="PS00933">
    <property type="entry name" value="FGGY_KINASES_1"/>
    <property type="match status" value="1"/>
</dbReference>
<comment type="pathway">
    <text evidence="1">Polyol metabolism; glycerol degradation via glycerol kinase pathway; sn-glycerol 3-phosphate from glycerol: step 1/1.</text>
</comment>
<keyword evidence="8" id="KW-0067">ATP-binding</keyword>
<keyword evidence="14" id="KW-1185">Reference proteome</keyword>